<organism evidence="1 2">
    <name type="scientific">Paeniglutamicibacter terrestris</name>
    <dbReference type="NCBI Taxonomy" id="2723403"/>
    <lineage>
        <taxon>Bacteria</taxon>
        <taxon>Bacillati</taxon>
        <taxon>Actinomycetota</taxon>
        <taxon>Actinomycetes</taxon>
        <taxon>Micrococcales</taxon>
        <taxon>Micrococcaceae</taxon>
        <taxon>Paeniglutamicibacter</taxon>
    </lineage>
</organism>
<comment type="caution">
    <text evidence="1">The sequence shown here is derived from an EMBL/GenBank/DDBJ whole genome shotgun (WGS) entry which is preliminary data.</text>
</comment>
<evidence type="ECO:0000313" key="2">
    <source>
        <dbReference type="Proteomes" id="UP000746595"/>
    </source>
</evidence>
<protein>
    <submittedName>
        <fullName evidence="1">Uncharacterized protein</fullName>
    </submittedName>
</protein>
<gene>
    <name evidence="1" type="ORF">HED64_10495</name>
</gene>
<sequence>MSDLEARIAEVLGEHAVGAFSGDSTGCRCDRVWRKNADYRAHVTTALAAALAPEVAAVFELYLRKNDI</sequence>
<proteinExistence type="predicted"/>
<dbReference type="RefSeq" id="WP_168151956.1">
    <property type="nucleotide sequence ID" value="NZ_JAAWVT010000004.1"/>
</dbReference>
<accession>A0ABX1G4G0</accession>
<dbReference type="Proteomes" id="UP000746595">
    <property type="component" value="Unassembled WGS sequence"/>
</dbReference>
<reference evidence="1 2" key="1">
    <citation type="submission" date="2020-04" db="EMBL/GenBank/DDBJ databases">
        <title>Paeniglutamicibacter sp. ANT13_2, a novel actinomycete isolated from sediment in Antarctica.</title>
        <authorList>
            <person name="Sakdapetsiri C."/>
            <person name="Pinyakong O."/>
        </authorList>
    </citation>
    <scope>NUCLEOTIDE SEQUENCE [LARGE SCALE GENOMIC DNA]</scope>
    <source>
        <strain evidence="1 2">ANT13_2</strain>
    </source>
</reference>
<dbReference type="EMBL" id="JAAWVT010000004">
    <property type="protein sequence ID" value="NKG21132.1"/>
    <property type="molecule type" value="Genomic_DNA"/>
</dbReference>
<keyword evidence="2" id="KW-1185">Reference proteome</keyword>
<name>A0ABX1G4G0_9MICC</name>
<evidence type="ECO:0000313" key="1">
    <source>
        <dbReference type="EMBL" id="NKG21132.1"/>
    </source>
</evidence>